<sequence>MQSIGNDPFPVSAVYEQCFGNVTHFVGCDQEDDVMKCLRNTATSTLIAAVNHRPQPLCKYLPIVDGNLIQDVPSKMIADGRFTK</sequence>
<evidence type="ECO:0000313" key="1">
    <source>
        <dbReference type="EMBL" id="KAJ9110628.1"/>
    </source>
</evidence>
<proteinExistence type="predicted"/>
<dbReference type="EMBL" id="JASBWR010000011">
    <property type="protein sequence ID" value="KAJ9110628.1"/>
    <property type="molecule type" value="Genomic_DNA"/>
</dbReference>
<gene>
    <name evidence="1" type="ORF">QFC19_001457</name>
</gene>
<evidence type="ECO:0000313" key="2">
    <source>
        <dbReference type="Proteomes" id="UP001241377"/>
    </source>
</evidence>
<organism evidence="1 2">
    <name type="scientific">Naganishia cerealis</name>
    <dbReference type="NCBI Taxonomy" id="610337"/>
    <lineage>
        <taxon>Eukaryota</taxon>
        <taxon>Fungi</taxon>
        <taxon>Dikarya</taxon>
        <taxon>Basidiomycota</taxon>
        <taxon>Agaricomycotina</taxon>
        <taxon>Tremellomycetes</taxon>
        <taxon>Filobasidiales</taxon>
        <taxon>Filobasidiaceae</taxon>
        <taxon>Naganishia</taxon>
    </lineage>
</organism>
<accession>A0ACC2WGU6</accession>
<name>A0ACC2WGU6_9TREE</name>
<protein>
    <submittedName>
        <fullName evidence="1">Uncharacterized protein</fullName>
    </submittedName>
</protein>
<reference evidence="1" key="1">
    <citation type="submission" date="2023-04" db="EMBL/GenBank/DDBJ databases">
        <title>Draft Genome sequencing of Naganishia species isolated from polar environments using Oxford Nanopore Technology.</title>
        <authorList>
            <person name="Leo P."/>
            <person name="Venkateswaran K."/>
        </authorList>
    </citation>
    <scope>NUCLEOTIDE SEQUENCE</scope>
    <source>
        <strain evidence="1">MNA-CCFEE 5261</strain>
    </source>
</reference>
<comment type="caution">
    <text evidence="1">The sequence shown here is derived from an EMBL/GenBank/DDBJ whole genome shotgun (WGS) entry which is preliminary data.</text>
</comment>
<keyword evidence="2" id="KW-1185">Reference proteome</keyword>
<dbReference type="Proteomes" id="UP001241377">
    <property type="component" value="Unassembled WGS sequence"/>
</dbReference>